<dbReference type="Pfam" id="PF14368">
    <property type="entry name" value="LTP_2"/>
    <property type="match status" value="1"/>
</dbReference>
<evidence type="ECO:0000256" key="1">
    <source>
        <dbReference type="SAM" id="SignalP"/>
    </source>
</evidence>
<feature type="domain" description="Bifunctional inhibitor/plant lipid transfer protein/seed storage helical" evidence="2">
    <location>
        <begin position="32"/>
        <end position="102"/>
    </location>
</feature>
<protein>
    <recommendedName>
        <fullName evidence="2">Bifunctional inhibitor/plant lipid transfer protein/seed storage helical domain-containing protein</fullName>
    </recommendedName>
</protein>
<comment type="caution">
    <text evidence="3">The sequence shown here is derived from an EMBL/GenBank/DDBJ whole genome shotgun (WGS) entry which is preliminary data.</text>
</comment>
<sequence>MAKQITNTLVLILALAAAVVNGDVATAPSTICNVKVAELAECLPAITGELPPRPTSKCCSVVRKTNLRCLCKYKSEFAKFGVDPKNALALPKKCKLKLPKDCKK</sequence>
<feature type="chain" id="PRO_5044845414" description="Bifunctional inhibitor/plant lipid transfer protein/seed storage helical domain-containing protein" evidence="1">
    <location>
        <begin position="23"/>
        <end position="104"/>
    </location>
</feature>
<dbReference type="Proteomes" id="UP001632038">
    <property type="component" value="Unassembled WGS sequence"/>
</dbReference>
<dbReference type="PANTHER" id="PTHR33122">
    <property type="entry name" value="LIPID BINDING PROTEIN-RELATED"/>
    <property type="match status" value="1"/>
</dbReference>
<evidence type="ECO:0000313" key="3">
    <source>
        <dbReference type="EMBL" id="KAL3636720.1"/>
    </source>
</evidence>
<feature type="signal peptide" evidence="1">
    <location>
        <begin position="1"/>
        <end position="22"/>
    </location>
</feature>
<dbReference type="AlphaFoldDB" id="A0ABD3D371"/>
<dbReference type="SUPFAM" id="SSF47699">
    <property type="entry name" value="Bifunctional inhibitor/lipid-transfer protein/seed storage 2S albumin"/>
    <property type="match status" value="1"/>
</dbReference>
<dbReference type="Gene3D" id="1.10.110.10">
    <property type="entry name" value="Plant lipid-transfer and hydrophobic proteins"/>
    <property type="match status" value="1"/>
</dbReference>
<organism evidence="3 4">
    <name type="scientific">Castilleja foliolosa</name>
    <dbReference type="NCBI Taxonomy" id="1961234"/>
    <lineage>
        <taxon>Eukaryota</taxon>
        <taxon>Viridiplantae</taxon>
        <taxon>Streptophyta</taxon>
        <taxon>Embryophyta</taxon>
        <taxon>Tracheophyta</taxon>
        <taxon>Spermatophyta</taxon>
        <taxon>Magnoliopsida</taxon>
        <taxon>eudicotyledons</taxon>
        <taxon>Gunneridae</taxon>
        <taxon>Pentapetalae</taxon>
        <taxon>asterids</taxon>
        <taxon>lamiids</taxon>
        <taxon>Lamiales</taxon>
        <taxon>Orobanchaceae</taxon>
        <taxon>Pedicularideae</taxon>
        <taxon>Castillejinae</taxon>
        <taxon>Castilleja</taxon>
    </lineage>
</organism>
<gene>
    <name evidence="3" type="ORF">CASFOL_019019</name>
</gene>
<evidence type="ECO:0000313" key="4">
    <source>
        <dbReference type="Proteomes" id="UP001632038"/>
    </source>
</evidence>
<keyword evidence="4" id="KW-1185">Reference proteome</keyword>
<dbReference type="InterPro" id="IPR016140">
    <property type="entry name" value="Bifunc_inhib/LTP/seed_store"/>
</dbReference>
<proteinExistence type="predicted"/>
<dbReference type="SMART" id="SM00499">
    <property type="entry name" value="AAI"/>
    <property type="match status" value="1"/>
</dbReference>
<evidence type="ECO:0000259" key="2">
    <source>
        <dbReference type="SMART" id="SM00499"/>
    </source>
</evidence>
<name>A0ABD3D371_9LAMI</name>
<reference evidence="4" key="1">
    <citation type="journal article" date="2024" name="IScience">
        <title>Strigolactones Initiate the Formation of Haustorium-like Structures in Castilleja.</title>
        <authorList>
            <person name="Buerger M."/>
            <person name="Peterson D."/>
            <person name="Chory J."/>
        </authorList>
    </citation>
    <scope>NUCLEOTIDE SEQUENCE [LARGE SCALE GENOMIC DNA]</scope>
</reference>
<dbReference type="InterPro" id="IPR036312">
    <property type="entry name" value="Bifun_inhib/LTP/seed_sf"/>
</dbReference>
<dbReference type="InterPro" id="IPR039265">
    <property type="entry name" value="DIR1-like"/>
</dbReference>
<keyword evidence="1" id="KW-0732">Signal</keyword>
<dbReference type="PANTHER" id="PTHR33122:SF43">
    <property type="entry name" value="BIFUNCTIONAL INHIBITOR_PLANT LIPID TRANSFER PROTEIN_SEED STORAGE HELICAL DOMAIN-CONTAINING PROTEIN"/>
    <property type="match status" value="1"/>
</dbReference>
<dbReference type="EMBL" id="JAVIJP010000026">
    <property type="protein sequence ID" value="KAL3636720.1"/>
    <property type="molecule type" value="Genomic_DNA"/>
</dbReference>
<accession>A0ABD3D371</accession>